<evidence type="ECO:0000256" key="1">
    <source>
        <dbReference type="SAM" id="SignalP"/>
    </source>
</evidence>
<sequence>MAKLTCALAYLCCLLPLALGSTVRHTKVRIENKSSMHLSAVKVNHAYGTIFGQRNTEEHTWTNVAPGATTEASMEVEYLTGHMGADWWQVGWTVLGEPMTDGASIGKIKFRTTKPANAQGLVDELMTGLGGELLFQVNKVLSDPIAKAGMQWATVLKMAAGTIKPSGIFFQFAKVAAGVIMAKPKEAGNKNLVGFKQCTLTRGDRDDIVDIRIYDKEELQISPADSSNCDTVWKLVTIPWNPNGLMKREAVATPFEA</sequence>
<keyword evidence="4" id="KW-1185">Reference proteome</keyword>
<feature type="chain" id="PRO_5025341551" description="Up-regulated in Daf-2 domain-containing protein" evidence="1">
    <location>
        <begin position="21"/>
        <end position="257"/>
    </location>
</feature>
<evidence type="ECO:0000313" key="4">
    <source>
        <dbReference type="Proteomes" id="UP000799779"/>
    </source>
</evidence>
<dbReference type="InterPro" id="IPR041157">
    <property type="entry name" value="PUD1/2"/>
</dbReference>
<dbReference type="Pfam" id="PF18457">
    <property type="entry name" value="PUD1_2"/>
    <property type="match status" value="1"/>
</dbReference>
<dbReference type="EMBL" id="ML977859">
    <property type="protein sequence ID" value="KAF1992688.1"/>
    <property type="molecule type" value="Genomic_DNA"/>
</dbReference>
<proteinExistence type="predicted"/>
<reference evidence="3" key="1">
    <citation type="journal article" date="2020" name="Stud. Mycol.">
        <title>101 Dothideomycetes genomes: a test case for predicting lifestyles and emergence of pathogens.</title>
        <authorList>
            <person name="Haridas S."/>
            <person name="Albert R."/>
            <person name="Binder M."/>
            <person name="Bloem J."/>
            <person name="Labutti K."/>
            <person name="Salamov A."/>
            <person name="Andreopoulos B."/>
            <person name="Baker S."/>
            <person name="Barry K."/>
            <person name="Bills G."/>
            <person name="Bluhm B."/>
            <person name="Cannon C."/>
            <person name="Castanera R."/>
            <person name="Culley D."/>
            <person name="Daum C."/>
            <person name="Ezra D."/>
            <person name="Gonzalez J."/>
            <person name="Henrissat B."/>
            <person name="Kuo A."/>
            <person name="Liang C."/>
            <person name="Lipzen A."/>
            <person name="Lutzoni F."/>
            <person name="Magnuson J."/>
            <person name="Mondo S."/>
            <person name="Nolan M."/>
            <person name="Ohm R."/>
            <person name="Pangilinan J."/>
            <person name="Park H.-J."/>
            <person name="Ramirez L."/>
            <person name="Alfaro M."/>
            <person name="Sun H."/>
            <person name="Tritt A."/>
            <person name="Yoshinaga Y."/>
            <person name="Zwiers L.-H."/>
            <person name="Turgeon B."/>
            <person name="Goodwin S."/>
            <person name="Spatafora J."/>
            <person name="Crous P."/>
            <person name="Grigoriev I."/>
        </authorList>
    </citation>
    <scope>NUCLEOTIDE SEQUENCE</scope>
    <source>
        <strain evidence="3">CBS 123094</strain>
    </source>
</reference>
<protein>
    <recommendedName>
        <fullName evidence="2">Up-regulated in Daf-2 domain-containing protein</fullName>
    </recommendedName>
</protein>
<dbReference type="AlphaFoldDB" id="A0A6A5VVF6"/>
<evidence type="ECO:0000313" key="3">
    <source>
        <dbReference type="EMBL" id="KAF1992688.1"/>
    </source>
</evidence>
<keyword evidence="1" id="KW-0732">Signal</keyword>
<gene>
    <name evidence="3" type="ORF">P154DRAFT_583598</name>
</gene>
<dbReference type="Gene3D" id="2.60.40.3820">
    <property type="match status" value="1"/>
</dbReference>
<dbReference type="OrthoDB" id="3732327at2759"/>
<organism evidence="3 4">
    <name type="scientific">Amniculicola lignicola CBS 123094</name>
    <dbReference type="NCBI Taxonomy" id="1392246"/>
    <lineage>
        <taxon>Eukaryota</taxon>
        <taxon>Fungi</taxon>
        <taxon>Dikarya</taxon>
        <taxon>Ascomycota</taxon>
        <taxon>Pezizomycotina</taxon>
        <taxon>Dothideomycetes</taxon>
        <taxon>Pleosporomycetidae</taxon>
        <taxon>Pleosporales</taxon>
        <taxon>Amniculicolaceae</taxon>
        <taxon>Amniculicola</taxon>
    </lineage>
</organism>
<accession>A0A6A5VVF6</accession>
<feature type="signal peptide" evidence="1">
    <location>
        <begin position="1"/>
        <end position="20"/>
    </location>
</feature>
<dbReference type="Proteomes" id="UP000799779">
    <property type="component" value="Unassembled WGS sequence"/>
</dbReference>
<name>A0A6A5VVF6_9PLEO</name>
<feature type="domain" description="Up-regulated in Daf-2" evidence="2">
    <location>
        <begin position="22"/>
        <end position="229"/>
    </location>
</feature>
<evidence type="ECO:0000259" key="2">
    <source>
        <dbReference type="Pfam" id="PF18457"/>
    </source>
</evidence>